<proteinExistence type="predicted"/>
<organism evidence="1">
    <name type="scientific">virus sp. ctpeS3</name>
    <dbReference type="NCBI Taxonomy" id="2826815"/>
    <lineage>
        <taxon>Viruses</taxon>
    </lineage>
</organism>
<dbReference type="EMBL" id="BK015845">
    <property type="protein sequence ID" value="DAE27792.1"/>
    <property type="molecule type" value="Genomic_DNA"/>
</dbReference>
<sequence length="203" mass="23698">MIKDKYSRRRYEERKASNLCVLCGKPLDREGVVCTACNSKRTAYGRELYKKLQAVGICPRCGKNLLYGDEKSCIECRAKSAEAMSKIRATDVKKYNERQKAWRKARYEKDKENGICTRCRKRKADPGHTTCTFCRETMRRAHVKMPERTGRYEQGLCFFCDNPIKPGYKVCEMHYQKNVKNATCEKANIARQKIKERSPQWTP</sequence>
<accession>A0A8S5R8S6</accession>
<evidence type="ECO:0000313" key="1">
    <source>
        <dbReference type="EMBL" id="DAE27792.1"/>
    </source>
</evidence>
<protein>
    <submittedName>
        <fullName evidence="1">Thaumarchaeal output domain 1</fullName>
    </submittedName>
</protein>
<reference evidence="1" key="1">
    <citation type="journal article" date="2021" name="Proc. Natl. Acad. Sci. U.S.A.">
        <title>A Catalog of Tens of Thousands of Viruses from Human Metagenomes Reveals Hidden Associations with Chronic Diseases.</title>
        <authorList>
            <person name="Tisza M.J."/>
            <person name="Buck C.B."/>
        </authorList>
    </citation>
    <scope>NUCLEOTIDE SEQUENCE</scope>
    <source>
        <strain evidence="1">CtpeS3</strain>
    </source>
</reference>
<name>A0A8S5R8S6_9VIRU</name>